<organism evidence="2 3">
    <name type="scientific">Prymnesium parvum</name>
    <name type="common">Toxic golden alga</name>
    <dbReference type="NCBI Taxonomy" id="97485"/>
    <lineage>
        <taxon>Eukaryota</taxon>
        <taxon>Haptista</taxon>
        <taxon>Haptophyta</taxon>
        <taxon>Prymnesiophyceae</taxon>
        <taxon>Prymnesiales</taxon>
        <taxon>Prymnesiaceae</taxon>
        <taxon>Prymnesium</taxon>
    </lineage>
</organism>
<reference evidence="2 3" key="1">
    <citation type="journal article" date="2024" name="Science">
        <title>Giant polyketide synthase enzymes in the biosynthesis of giant marine polyether toxins.</title>
        <authorList>
            <person name="Fallon T.R."/>
            <person name="Shende V.V."/>
            <person name="Wierzbicki I.H."/>
            <person name="Pendleton A.L."/>
            <person name="Watervoot N.F."/>
            <person name="Auber R.P."/>
            <person name="Gonzalez D.J."/>
            <person name="Wisecaver J.H."/>
            <person name="Moore B.S."/>
        </authorList>
    </citation>
    <scope>NUCLEOTIDE SEQUENCE [LARGE SCALE GENOMIC DNA]</scope>
    <source>
        <strain evidence="2 3">12B1</strain>
    </source>
</reference>
<evidence type="ECO:0000313" key="2">
    <source>
        <dbReference type="EMBL" id="KAL1529156.1"/>
    </source>
</evidence>
<evidence type="ECO:0008006" key="4">
    <source>
        <dbReference type="Google" id="ProtNLM"/>
    </source>
</evidence>
<evidence type="ECO:0000313" key="3">
    <source>
        <dbReference type="Proteomes" id="UP001515480"/>
    </source>
</evidence>
<feature type="compositionally biased region" description="Pro residues" evidence="1">
    <location>
        <begin position="1"/>
        <end position="18"/>
    </location>
</feature>
<gene>
    <name evidence="2" type="ORF">AB1Y20_000115</name>
</gene>
<dbReference type="Proteomes" id="UP001515480">
    <property type="component" value="Unassembled WGS sequence"/>
</dbReference>
<evidence type="ECO:0000256" key="1">
    <source>
        <dbReference type="SAM" id="MobiDB-lite"/>
    </source>
</evidence>
<feature type="region of interest" description="Disordered" evidence="1">
    <location>
        <begin position="1"/>
        <end position="27"/>
    </location>
</feature>
<feature type="compositionally biased region" description="Basic and acidic residues" evidence="1">
    <location>
        <begin position="272"/>
        <end position="284"/>
    </location>
</feature>
<comment type="caution">
    <text evidence="2">The sequence shown here is derived from an EMBL/GenBank/DDBJ whole genome shotgun (WGS) entry which is preliminary data.</text>
</comment>
<dbReference type="EMBL" id="JBGBPQ010000001">
    <property type="protein sequence ID" value="KAL1529156.1"/>
    <property type="molecule type" value="Genomic_DNA"/>
</dbReference>
<dbReference type="PROSITE" id="PS50096">
    <property type="entry name" value="IQ"/>
    <property type="match status" value="1"/>
</dbReference>
<protein>
    <recommendedName>
        <fullName evidence="4">Centrosomal protein POC5</fullName>
    </recommendedName>
</protein>
<name>A0AB34K8H1_PRYPA</name>
<proteinExistence type="predicted"/>
<keyword evidence="3" id="KW-1185">Reference proteome</keyword>
<accession>A0AB34K8H1</accession>
<dbReference type="AlphaFoldDB" id="A0AB34K8H1"/>
<sequence length="323" mass="35088">MEGRPPPTHPPLPPPMPSSPRTASCPADALTTSLSWPAAEDALDMEWTSIAYARSPLSSFSVSAISADDWTRASLVQTNRLLMNQVEVLSALAGRPCSGVAVGCAVRLQSALRRRRARRSLAAARAAATAVQRHARGRAARARLAAWRGAARAVQAWQRVRLARAAAAAARREAAGARLRVAWREYAARLRTGPTKTWLRRQALLAVAARRELEAKLARHQETLDDVVAAHSAAAARARAAEAAQAEAAAKHAAEMHELLHTSFDANASRETQVERSNQDDEKEALKDEVNRLLVQLSELQAEKLSLQDQASELLVEKLQGWI</sequence>
<feature type="region of interest" description="Disordered" evidence="1">
    <location>
        <begin position="264"/>
        <end position="284"/>
    </location>
</feature>